<evidence type="ECO:0000313" key="1">
    <source>
        <dbReference type="EMBL" id="QHS89775.1"/>
    </source>
</evidence>
<dbReference type="EMBL" id="MN739120">
    <property type="protein sequence ID" value="QHS89775.1"/>
    <property type="molecule type" value="Genomic_DNA"/>
</dbReference>
<proteinExistence type="predicted"/>
<accession>A0A6C0BBX8</accession>
<sequence length="1207" mass="139185">MSNTLNDFTKLYLRALSENSYQTLIKDNFNYEITFREAKSMSSIYNQFISGIKFDDGSEIKLSTEDIVGFYLNNGHNNLENEDLAIIASILQTNDFEKIGKYIGNAKDKIAKLKAGTIKFASIIKNYVDRIDSYNPIDYTTVESNEVVKFKICMKNGREVTENDALLVFNEISCTKRYPCVVYSNSIKEVIVKCGNNMSVSFESDKIDKIKAPINSITVLNEVGNPIIFNFTSKSCLITINPKKINDDTVKKIKKFMHMIILEEEKTSKKVVGKITFNVERVIDNYSLYRFFITDPIASVLFYVDESARAWCSKDTFYVFFRDFSEEMLNGKVLKASDNYLRLSIPTDKNKSTSGFLIGFTSKNHDMLPSFLYKFSRLLSKLSNISSNTATIKPQKKGEKYKIYTRPIEALSIEAGKFFKHDSKSRSESAVVTSGYYYSKVCPASFQPIIINQEEIPEWKIYGREVMEFPPKEWGIEGSILVVCPRDEYPIINLKRNHQDDTGRIKALPCCSKEGNKNSIDEVVVGTSNRKGTTEQINKFGAIGTLNDSLANFLTVAYSDDGNHKFSKLGTDVDNNKFLKLNSFILAILVATGKSPFPGKELNFSSTENFQDNITAVKSLMVELPPEIYKQELYDMNDEQIISSILDPETFMDPYLYYRGLEIIFDIQIFTFTSDNGRKNPISRAEDNLQIATLEVPRCKYTHIRNDNKKDIVCIYKNYGSQDRKTQFPSCELIISAYGGGKNYNKKVNSSNFRFSKNLFTLLDKVCHPFEWERDDRVPIQYTCLDDPYSTINWNVHDFGQMGPIIGQEIDIYGKVYSFIFKEWVLIVPPTQPLFINNEIEGKHRIIKINNKDHKVLSGGVKTRPQLKSFAFAHSKFEASGEDYDGIWIPFNGKNKGLKILCKTRASRDLKNYGTENKINIINKTTILMTIINWLWKSDSINGKFPDFHLWWKSRSEIDDDIIFSQLPDTKINCHNIMLPNLSSYEERLDAMTDIWPFIFHRKKIHVSKKLYDRILNFFKVEEAYSRNMNPEDLYWAPNQFITGLIPTDDDFKRNGDIILTKPEHISDWISRNNNATFKYKSFHNTNVIVKTISQSYKKLLQPYPFEDSNGKIYLIQNSSKKTRPLNEAALQIAHYWRTHEKNPGYSYRRNDDKDFYGKIKYVEYRIGPNDIPIVYSEHDKSEGLTDYLQILCYDDGESYAAMLPLL</sequence>
<protein>
    <submittedName>
        <fullName evidence="1">Uncharacterized protein</fullName>
    </submittedName>
</protein>
<organism evidence="1">
    <name type="scientific">viral metagenome</name>
    <dbReference type="NCBI Taxonomy" id="1070528"/>
    <lineage>
        <taxon>unclassified sequences</taxon>
        <taxon>metagenomes</taxon>
        <taxon>organismal metagenomes</taxon>
    </lineage>
</organism>
<dbReference type="AlphaFoldDB" id="A0A6C0BBX8"/>
<reference evidence="1" key="1">
    <citation type="journal article" date="2020" name="Nature">
        <title>Giant virus diversity and host interactions through global metagenomics.</title>
        <authorList>
            <person name="Schulz F."/>
            <person name="Roux S."/>
            <person name="Paez-Espino D."/>
            <person name="Jungbluth S."/>
            <person name="Walsh D.A."/>
            <person name="Denef V.J."/>
            <person name="McMahon K.D."/>
            <person name="Konstantinidis K.T."/>
            <person name="Eloe-Fadrosh E.A."/>
            <person name="Kyrpides N.C."/>
            <person name="Woyke T."/>
        </authorList>
    </citation>
    <scope>NUCLEOTIDE SEQUENCE</scope>
    <source>
        <strain evidence="1">GVMAG-M-3300010160-4</strain>
    </source>
</reference>
<name>A0A6C0BBX8_9ZZZZ</name>